<feature type="binding site" evidence="6">
    <location>
        <begin position="86"/>
        <end position="90"/>
    </location>
    <ligand>
        <name>ATP</name>
        <dbReference type="ChEBI" id="CHEBI:30616"/>
    </ligand>
</feature>
<organism evidence="10 11">
    <name type="scientific">Sphaerobacter thermophilus (strain ATCC 49802 / DSM 20745 / KCCM 41009 / NCIMB 13125 / S 6022)</name>
    <dbReference type="NCBI Taxonomy" id="479434"/>
    <lineage>
        <taxon>Bacteria</taxon>
        <taxon>Pseudomonadati</taxon>
        <taxon>Thermomicrobiota</taxon>
        <taxon>Thermomicrobia</taxon>
        <taxon>Sphaerobacterales</taxon>
        <taxon>Sphaerobacterineae</taxon>
        <taxon>Sphaerobacteraceae</taxon>
        <taxon>Sphaerobacter</taxon>
    </lineage>
</organism>
<dbReference type="SUPFAM" id="SSF48592">
    <property type="entry name" value="GroEL equatorial domain-like"/>
    <property type="match status" value="1"/>
</dbReference>
<dbReference type="Gene3D" id="1.10.560.10">
    <property type="entry name" value="GroEL-like equatorial domain"/>
    <property type="match status" value="1"/>
</dbReference>
<keyword evidence="6" id="KW-0963">Cytoplasm</keyword>
<evidence type="ECO:0000313" key="10">
    <source>
        <dbReference type="EMBL" id="ACZ38282.1"/>
    </source>
</evidence>
<dbReference type="GO" id="GO:0042026">
    <property type="term" value="P:protein refolding"/>
    <property type="evidence" value="ECO:0007669"/>
    <property type="project" value="UniProtKB-UniRule"/>
</dbReference>
<dbReference type="NCBIfam" id="NF009488">
    <property type="entry name" value="PRK12850.1"/>
    <property type="match status" value="1"/>
</dbReference>
<keyword evidence="5 6" id="KW-0413">Isomerase</keyword>
<dbReference type="InParanoid" id="D1C215"/>
<dbReference type="GO" id="GO:0016853">
    <property type="term" value="F:isomerase activity"/>
    <property type="evidence" value="ECO:0007669"/>
    <property type="project" value="UniProtKB-KW"/>
</dbReference>
<dbReference type="NCBIfam" id="NF000592">
    <property type="entry name" value="PRK00013.1"/>
    <property type="match status" value="1"/>
</dbReference>
<dbReference type="InterPro" id="IPR027409">
    <property type="entry name" value="GroEL-like_apical_dom_sf"/>
</dbReference>
<dbReference type="InterPro" id="IPR018370">
    <property type="entry name" value="Chaperonin_Cpn60_CS"/>
</dbReference>
<evidence type="ECO:0000313" key="11">
    <source>
        <dbReference type="Proteomes" id="UP000002027"/>
    </source>
</evidence>
<feature type="coiled-coil region" evidence="9">
    <location>
        <begin position="337"/>
        <end position="364"/>
    </location>
</feature>
<dbReference type="STRING" id="479434.Sthe_0845"/>
<dbReference type="InterPro" id="IPR002423">
    <property type="entry name" value="Cpn60/GroEL/TCP-1"/>
</dbReference>
<dbReference type="InterPro" id="IPR001844">
    <property type="entry name" value="Cpn60/GroEL"/>
</dbReference>
<evidence type="ECO:0000256" key="7">
    <source>
        <dbReference type="RuleBase" id="RU000418"/>
    </source>
</evidence>
<dbReference type="Proteomes" id="UP000002027">
    <property type="component" value="Chromosome 1"/>
</dbReference>
<evidence type="ECO:0000256" key="9">
    <source>
        <dbReference type="SAM" id="Coils"/>
    </source>
</evidence>
<dbReference type="EC" id="5.6.1.7" evidence="6"/>
<comment type="subunit">
    <text evidence="6 8">Forms a cylinder of 14 subunits composed of two heptameric rings stacked back-to-back. Interacts with the co-chaperonin GroES.</text>
</comment>
<comment type="subcellular location">
    <subcellularLocation>
        <location evidence="6">Cytoplasm</location>
    </subcellularLocation>
</comment>
<dbReference type="GO" id="GO:0005737">
    <property type="term" value="C:cytoplasm"/>
    <property type="evidence" value="ECO:0007669"/>
    <property type="project" value="UniProtKB-SubCell"/>
</dbReference>
<evidence type="ECO:0000256" key="2">
    <source>
        <dbReference type="ARBA" id="ARBA00022741"/>
    </source>
</evidence>
<dbReference type="AlphaFoldDB" id="D1C215"/>
<dbReference type="InterPro" id="IPR027413">
    <property type="entry name" value="GROEL-like_equatorial_sf"/>
</dbReference>
<dbReference type="InterPro" id="IPR027410">
    <property type="entry name" value="TCP-1-like_intermed_sf"/>
</dbReference>
<keyword evidence="2 6" id="KW-0547">Nucleotide-binding</keyword>
<evidence type="ECO:0000256" key="6">
    <source>
        <dbReference type="HAMAP-Rule" id="MF_00600"/>
    </source>
</evidence>
<reference evidence="10 11" key="2">
    <citation type="journal article" date="2010" name="Stand. Genomic Sci.">
        <title>Complete genome sequence of Desulfohalobium retbaense type strain (HR(100)).</title>
        <authorList>
            <person name="Spring S."/>
            <person name="Nolan M."/>
            <person name="Lapidus A."/>
            <person name="Glavina Del Rio T."/>
            <person name="Copeland A."/>
            <person name="Tice H."/>
            <person name="Cheng J.F."/>
            <person name="Lucas S."/>
            <person name="Land M."/>
            <person name="Chen F."/>
            <person name="Bruce D."/>
            <person name="Goodwin L."/>
            <person name="Pitluck S."/>
            <person name="Ivanova N."/>
            <person name="Mavromatis K."/>
            <person name="Mikhailova N."/>
            <person name="Pati A."/>
            <person name="Chen A."/>
            <person name="Palaniappan K."/>
            <person name="Hauser L."/>
            <person name="Chang Y.J."/>
            <person name="Jeffries C.D."/>
            <person name="Munk C."/>
            <person name="Kiss H."/>
            <person name="Chain P."/>
            <person name="Han C."/>
            <person name="Brettin T."/>
            <person name="Detter J.C."/>
            <person name="Schuler E."/>
            <person name="Goker M."/>
            <person name="Rohde M."/>
            <person name="Bristow J."/>
            <person name="Eisen J.A."/>
            <person name="Markowitz V."/>
            <person name="Hugenholtz P."/>
            <person name="Kyrpides N.C."/>
            <person name="Klenk H.P."/>
        </authorList>
    </citation>
    <scope>NUCLEOTIDE SEQUENCE [LARGE SCALE GENOMIC DNA]</scope>
    <source>
        <strain evidence="11">ATCC 49802 / DSM 20745 / S 6022</strain>
    </source>
</reference>
<dbReference type="GO" id="GO:0140662">
    <property type="term" value="F:ATP-dependent protein folding chaperone"/>
    <property type="evidence" value="ECO:0007669"/>
    <property type="project" value="InterPro"/>
</dbReference>
<comment type="caution">
    <text evidence="6">Lacks conserved residue(s) required for the propagation of feature annotation.</text>
</comment>
<dbReference type="NCBIfam" id="TIGR02348">
    <property type="entry name" value="GroEL"/>
    <property type="match status" value="1"/>
</dbReference>
<dbReference type="RefSeq" id="WP_012871329.1">
    <property type="nucleotide sequence ID" value="NC_013523.1"/>
</dbReference>
<dbReference type="NCBIfam" id="NF009487">
    <property type="entry name" value="PRK12849.1"/>
    <property type="match status" value="1"/>
</dbReference>
<dbReference type="HAMAP" id="MF_00600">
    <property type="entry name" value="CH60"/>
    <property type="match status" value="1"/>
</dbReference>
<dbReference type="Gene3D" id="3.50.7.10">
    <property type="entry name" value="GroEL"/>
    <property type="match status" value="1"/>
</dbReference>
<dbReference type="PRINTS" id="PR00298">
    <property type="entry name" value="CHAPERONIN60"/>
</dbReference>
<comment type="similarity">
    <text evidence="1 6 7">Belongs to the chaperonin (HSP60) family.</text>
</comment>
<protein>
    <recommendedName>
        <fullName evidence="6">Chaperonin GroEL</fullName>
        <ecNumber evidence="6">5.6.1.7</ecNumber>
    </recommendedName>
    <alternativeName>
        <fullName evidence="6">60 kDa chaperonin</fullName>
    </alternativeName>
    <alternativeName>
        <fullName evidence="6">Chaperonin-60</fullName>
        <shortName evidence="6">Cpn60</shortName>
    </alternativeName>
</protein>
<dbReference type="SUPFAM" id="SSF54849">
    <property type="entry name" value="GroEL-intermediate domain like"/>
    <property type="match status" value="1"/>
</dbReference>
<feature type="binding site" evidence="6">
    <location>
        <position position="413"/>
    </location>
    <ligand>
        <name>ATP</name>
        <dbReference type="ChEBI" id="CHEBI:30616"/>
    </ligand>
</feature>
<dbReference type="PANTHER" id="PTHR45633">
    <property type="entry name" value="60 KDA HEAT SHOCK PROTEIN, MITOCHONDRIAL"/>
    <property type="match status" value="1"/>
</dbReference>
<dbReference type="KEGG" id="sti:Sthe_0845"/>
<dbReference type="GO" id="GO:0005524">
    <property type="term" value="F:ATP binding"/>
    <property type="evidence" value="ECO:0007669"/>
    <property type="project" value="UniProtKB-UniRule"/>
</dbReference>
<dbReference type="FunCoup" id="D1C215">
    <property type="interactions" value="466"/>
</dbReference>
<dbReference type="SUPFAM" id="SSF52029">
    <property type="entry name" value="GroEL apical domain-like"/>
    <property type="match status" value="1"/>
</dbReference>
<feature type="binding site" evidence="6">
    <location>
        <position position="497"/>
    </location>
    <ligand>
        <name>ATP</name>
        <dbReference type="ChEBI" id="CHEBI:30616"/>
    </ligand>
</feature>
<keyword evidence="3 6" id="KW-0067">ATP-binding</keyword>
<dbReference type="eggNOG" id="COG0459">
    <property type="taxonomic scope" value="Bacteria"/>
</dbReference>
<evidence type="ECO:0000256" key="3">
    <source>
        <dbReference type="ARBA" id="ARBA00022840"/>
    </source>
</evidence>
<keyword evidence="11" id="KW-1185">Reference proteome</keyword>
<dbReference type="Pfam" id="PF00118">
    <property type="entry name" value="Cpn60_TCP1"/>
    <property type="match status" value="1"/>
</dbReference>
<evidence type="ECO:0000256" key="4">
    <source>
        <dbReference type="ARBA" id="ARBA00023186"/>
    </source>
</evidence>
<keyword evidence="4 6" id="KW-0143">Chaperone</keyword>
<dbReference type="GO" id="GO:0051082">
    <property type="term" value="F:unfolded protein binding"/>
    <property type="evidence" value="ECO:0007669"/>
    <property type="project" value="UniProtKB-UniRule"/>
</dbReference>
<comment type="function">
    <text evidence="6 8">Together with its co-chaperonin GroES, plays an essential role in assisting protein folding. The GroEL-GroES system forms a nano-cage that allows encapsulation of the non-native substrate proteins and provides a physical environment optimized to promote and accelerate protein folding.</text>
</comment>
<accession>D1C215</accession>
<keyword evidence="9" id="KW-0175">Coiled coil</keyword>
<dbReference type="FunFam" id="3.50.7.10:FF:000001">
    <property type="entry name" value="60 kDa chaperonin"/>
    <property type="match status" value="1"/>
</dbReference>
<dbReference type="OrthoDB" id="9766614at2"/>
<sequence>MAKILEFNEQARQSLKEGIDTLANAVKTTLGPKGRNVALDKKFGAPTVTHDGVTVAKEIELEDPFANMGAQLLKEAATKTNDVAGDGTTTATVLAQAIVHEGLRNVAAGANAMMLKQGIDLASEKVVEALKGMAKEVRGKEDIAQVASISAADQEIGNLIADVMEKVGKDGVITVEESKGLAFETEYTEGMQIDRGYISPYFVTNTERMEAVLEDPYILITDKKISAVSDILPVLEQALQVTKNFMIIAEDVDGEALATLVVNKLRGTINCLAVKAPGFGDRRKEMLRDIAILTGGQVISEEVGRRLDSTTVQDLGRARRVVATKDETTIVEGHGKEEDIKGRIEQIKAQIEQTTSDFDREKLQERLAKLAGGVAVIKVGAATETELKEKKHRVEDALSATRAAVEEGIVPGGGVALLKAAEALDSIEAEGDVLTGVKIVKRALEEPLRGIVANAGLDGSVVVQNVRRLQQEKNSPTIGYDVIRNDYGDMLEWGIIDPVKVTRSAVENAASIASMILTTEALITDKPEEQKAPAMPGGMDY</sequence>
<dbReference type="NCBIfam" id="NF009489">
    <property type="entry name" value="PRK12851.1"/>
    <property type="match status" value="1"/>
</dbReference>
<evidence type="ECO:0000256" key="1">
    <source>
        <dbReference type="ARBA" id="ARBA00006607"/>
    </source>
</evidence>
<feature type="binding site" evidence="6">
    <location>
        <begin position="29"/>
        <end position="32"/>
    </location>
    <ligand>
        <name>ATP</name>
        <dbReference type="ChEBI" id="CHEBI:30616"/>
    </ligand>
</feature>
<dbReference type="EMBL" id="CP001823">
    <property type="protein sequence ID" value="ACZ38282.1"/>
    <property type="molecule type" value="Genomic_DNA"/>
</dbReference>
<proteinExistence type="inferred from homology"/>
<name>D1C215_SPHTD</name>
<gene>
    <name evidence="6" type="primary">groEL</name>
    <name evidence="6" type="synonym">groL</name>
    <name evidence="10" type="ordered locus">Sthe_0845</name>
</gene>
<evidence type="ECO:0000256" key="8">
    <source>
        <dbReference type="RuleBase" id="RU000419"/>
    </source>
</evidence>
<dbReference type="HOGENOM" id="CLU_016503_3_0_0"/>
<evidence type="ECO:0000256" key="5">
    <source>
        <dbReference type="ARBA" id="ARBA00023235"/>
    </source>
</evidence>
<dbReference type="PROSITE" id="PS00296">
    <property type="entry name" value="CHAPERONINS_CPN60"/>
    <property type="match status" value="1"/>
</dbReference>
<dbReference type="Gene3D" id="3.30.260.10">
    <property type="entry name" value="TCP-1-like chaperonin intermediate domain"/>
    <property type="match status" value="1"/>
</dbReference>
<reference evidence="11" key="1">
    <citation type="submission" date="2009-11" db="EMBL/GenBank/DDBJ databases">
        <title>The complete chromosome 1 of Sphaerobacter thermophilus DSM 20745.</title>
        <authorList>
            <person name="Lucas S."/>
            <person name="Copeland A."/>
            <person name="Lapidus A."/>
            <person name="Glavina del Rio T."/>
            <person name="Dalin E."/>
            <person name="Tice H."/>
            <person name="Bruce D."/>
            <person name="Goodwin L."/>
            <person name="Pitluck S."/>
            <person name="Kyrpides N."/>
            <person name="Mavromatis K."/>
            <person name="Ivanova N."/>
            <person name="Mikhailova N."/>
            <person name="LaButti K.M."/>
            <person name="Clum A."/>
            <person name="Sun H.I."/>
            <person name="Brettin T."/>
            <person name="Detter J.C."/>
            <person name="Han C."/>
            <person name="Larimer F."/>
            <person name="Land M."/>
            <person name="Hauser L."/>
            <person name="Markowitz V."/>
            <person name="Cheng J.F."/>
            <person name="Hugenholtz P."/>
            <person name="Woyke T."/>
            <person name="Wu D."/>
            <person name="Steenblock K."/>
            <person name="Schneider S."/>
            <person name="Pukall R."/>
            <person name="Goeker M."/>
            <person name="Klenk H.P."/>
            <person name="Eisen J.A."/>
        </authorList>
    </citation>
    <scope>NUCLEOTIDE SEQUENCE [LARGE SCALE GENOMIC DNA]</scope>
    <source>
        <strain evidence="11">ATCC 49802 / DSM 20745 / S 6022</strain>
    </source>
</reference>
<dbReference type="CDD" id="cd03344">
    <property type="entry name" value="GroEL"/>
    <property type="match status" value="1"/>
</dbReference>